<comment type="caution">
    <text evidence="1">The sequence shown here is derived from an EMBL/GenBank/DDBJ whole genome shotgun (WGS) entry which is preliminary data.</text>
</comment>
<dbReference type="EMBL" id="MLJW01009238">
    <property type="protein sequence ID" value="OIQ63176.1"/>
    <property type="molecule type" value="Genomic_DNA"/>
</dbReference>
<dbReference type="AlphaFoldDB" id="A0A1J5NY82"/>
<reference evidence="1" key="1">
    <citation type="submission" date="2016-10" db="EMBL/GenBank/DDBJ databases">
        <title>Sequence of Gallionella enrichment culture.</title>
        <authorList>
            <person name="Poehlein A."/>
            <person name="Muehling M."/>
            <person name="Daniel R."/>
        </authorList>
    </citation>
    <scope>NUCLEOTIDE SEQUENCE</scope>
</reference>
<sequence length="57" mass="6564">MWQHLLQPFSIFVRLWQQQRVCHTQLLKQLASPRTLRSQINKRLHGGLALTRGGTGG</sequence>
<evidence type="ECO:0000313" key="1">
    <source>
        <dbReference type="EMBL" id="OIQ63176.1"/>
    </source>
</evidence>
<proteinExistence type="predicted"/>
<accession>A0A1J5NY82</accession>
<organism evidence="1">
    <name type="scientific">mine drainage metagenome</name>
    <dbReference type="NCBI Taxonomy" id="410659"/>
    <lineage>
        <taxon>unclassified sequences</taxon>
        <taxon>metagenomes</taxon>
        <taxon>ecological metagenomes</taxon>
    </lineage>
</organism>
<name>A0A1J5NY82_9ZZZZ</name>
<gene>
    <name evidence="1" type="ORF">GALL_552850</name>
</gene>
<protein>
    <submittedName>
        <fullName evidence="1">Uncharacterized protein</fullName>
    </submittedName>
</protein>